<keyword evidence="4" id="KW-0732">Signal</keyword>
<dbReference type="FunFam" id="3.40.50.410:FF:000025">
    <property type="entry name" value="Vitrin"/>
    <property type="match status" value="1"/>
</dbReference>
<dbReference type="InterPro" id="IPR002035">
    <property type="entry name" value="VWF_A"/>
</dbReference>
<dbReference type="SUPFAM" id="SSF53300">
    <property type="entry name" value="vWA-like"/>
    <property type="match status" value="2"/>
</dbReference>
<reference evidence="14" key="2">
    <citation type="submission" date="2025-08" db="UniProtKB">
        <authorList>
            <consortium name="Ensembl"/>
        </authorList>
    </citation>
    <scope>IDENTIFICATION</scope>
</reference>
<name>A0A672U3M7_STRHB</name>
<keyword evidence="5" id="KW-0677">Repeat</keyword>
<dbReference type="SMART" id="SM00327">
    <property type="entry name" value="VWA"/>
    <property type="match status" value="2"/>
</dbReference>
<comment type="subunit">
    <text evidence="10">Binds dermatan sulfate and chondroitin sulfate.</text>
</comment>
<feature type="domain" description="VWFA" evidence="12">
    <location>
        <begin position="151"/>
        <end position="332"/>
    </location>
</feature>
<dbReference type="PRINTS" id="PR00453">
    <property type="entry name" value="VWFADOMAIN"/>
</dbReference>
<evidence type="ECO:0000256" key="3">
    <source>
        <dbReference type="ARBA" id="ARBA00022530"/>
    </source>
</evidence>
<dbReference type="Pfam" id="PF03815">
    <property type="entry name" value="LCCL"/>
    <property type="match status" value="1"/>
</dbReference>
<dbReference type="PANTHER" id="PTHR24020">
    <property type="entry name" value="COLLAGEN ALPHA"/>
    <property type="match status" value="1"/>
</dbReference>
<feature type="domain" description="LCCL" evidence="13">
    <location>
        <begin position="38"/>
        <end position="109"/>
    </location>
</feature>
<protein>
    <recommendedName>
        <fullName evidence="11">Vitrin</fullName>
    </recommendedName>
</protein>
<dbReference type="PROSITE" id="PS50820">
    <property type="entry name" value="LCCL"/>
    <property type="match status" value="1"/>
</dbReference>
<evidence type="ECO:0000256" key="5">
    <source>
        <dbReference type="ARBA" id="ARBA00022737"/>
    </source>
</evidence>
<dbReference type="AlphaFoldDB" id="A0A672U3M7"/>
<comment type="subcellular location">
    <subcellularLocation>
        <location evidence="1">Secreted</location>
        <location evidence="1">Extracellular space</location>
        <location evidence="1">Extracellular matrix</location>
    </subcellularLocation>
</comment>
<keyword evidence="15" id="KW-1185">Reference proteome</keyword>
<dbReference type="InParanoid" id="A0A672U3M7"/>
<dbReference type="GO" id="GO:0010811">
    <property type="term" value="P:positive regulation of cell-substrate adhesion"/>
    <property type="evidence" value="ECO:0007669"/>
    <property type="project" value="Ensembl"/>
</dbReference>
<dbReference type="InterPro" id="IPR050525">
    <property type="entry name" value="ECM_Assembly_Org"/>
</dbReference>
<evidence type="ECO:0000313" key="15">
    <source>
        <dbReference type="Proteomes" id="UP000472266"/>
    </source>
</evidence>
<dbReference type="GO" id="GO:0021510">
    <property type="term" value="P:spinal cord development"/>
    <property type="evidence" value="ECO:0007669"/>
    <property type="project" value="Ensembl"/>
</dbReference>
<dbReference type="Proteomes" id="UP000472266">
    <property type="component" value="Chromosome 11"/>
</dbReference>
<dbReference type="InterPro" id="IPR036609">
    <property type="entry name" value="LCCL_sf"/>
</dbReference>
<evidence type="ECO:0000256" key="11">
    <source>
        <dbReference type="ARBA" id="ARBA00073850"/>
    </source>
</evidence>
<evidence type="ECO:0000256" key="1">
    <source>
        <dbReference type="ARBA" id="ARBA00004498"/>
    </source>
</evidence>
<dbReference type="CDD" id="cd01472">
    <property type="entry name" value="vWA_collagen"/>
    <property type="match status" value="1"/>
</dbReference>
<evidence type="ECO:0000256" key="9">
    <source>
        <dbReference type="ARBA" id="ARBA00060310"/>
    </source>
</evidence>
<dbReference type="SMART" id="SM00603">
    <property type="entry name" value="LCCL"/>
    <property type="match status" value="1"/>
</dbReference>
<proteinExistence type="predicted"/>
<comment type="function">
    <text evidence="9">Promotes matrix assembly and cell adhesiveness. Plays a role in spinal cord formation by regulating the proliferation and differentiation of neural stem cells.</text>
</comment>
<keyword evidence="6" id="KW-0524">Neurogenesis</keyword>
<organism evidence="14 15">
    <name type="scientific">Strigops habroptila</name>
    <name type="common">Kakapo</name>
    <dbReference type="NCBI Taxonomy" id="2489341"/>
    <lineage>
        <taxon>Eukaryota</taxon>
        <taxon>Metazoa</taxon>
        <taxon>Chordata</taxon>
        <taxon>Craniata</taxon>
        <taxon>Vertebrata</taxon>
        <taxon>Euteleostomi</taxon>
        <taxon>Archelosauria</taxon>
        <taxon>Archosauria</taxon>
        <taxon>Dinosauria</taxon>
        <taxon>Saurischia</taxon>
        <taxon>Theropoda</taxon>
        <taxon>Coelurosauria</taxon>
        <taxon>Aves</taxon>
        <taxon>Neognathae</taxon>
        <taxon>Neoaves</taxon>
        <taxon>Telluraves</taxon>
        <taxon>Australaves</taxon>
        <taxon>Psittaciformes</taxon>
        <taxon>Psittacidae</taxon>
        <taxon>Strigops</taxon>
    </lineage>
</organism>
<dbReference type="PANTHER" id="PTHR24020:SF23">
    <property type="entry name" value="VITRIN"/>
    <property type="match status" value="1"/>
</dbReference>
<feature type="domain" description="VWFA" evidence="12">
    <location>
        <begin position="353"/>
        <end position="465"/>
    </location>
</feature>
<evidence type="ECO:0000256" key="7">
    <source>
        <dbReference type="ARBA" id="ARBA00023157"/>
    </source>
</evidence>
<dbReference type="GO" id="GO:0005539">
    <property type="term" value="F:glycosaminoglycan binding"/>
    <property type="evidence" value="ECO:0007669"/>
    <property type="project" value="Ensembl"/>
</dbReference>
<dbReference type="Gene3D" id="3.40.50.410">
    <property type="entry name" value="von Willebrand factor, type A domain"/>
    <property type="match status" value="2"/>
</dbReference>
<dbReference type="FunFam" id="2.170.130.20:FF:000001">
    <property type="entry name" value="Cysteine-rich secretory protein LCCL domain-containing 1"/>
    <property type="match status" value="1"/>
</dbReference>
<dbReference type="GO" id="GO:0005614">
    <property type="term" value="C:interstitial matrix"/>
    <property type="evidence" value="ECO:0007669"/>
    <property type="project" value="Ensembl"/>
</dbReference>
<evidence type="ECO:0000256" key="6">
    <source>
        <dbReference type="ARBA" id="ARBA00022902"/>
    </source>
</evidence>
<keyword evidence="8" id="KW-0325">Glycoprotein</keyword>
<dbReference type="GeneTree" id="ENSGT00940000159330"/>
<evidence type="ECO:0000259" key="13">
    <source>
        <dbReference type="PROSITE" id="PS50820"/>
    </source>
</evidence>
<dbReference type="InterPro" id="IPR004043">
    <property type="entry name" value="LCCL"/>
</dbReference>
<dbReference type="OMA" id="VMEPNFA"/>
<dbReference type="Pfam" id="PF00092">
    <property type="entry name" value="VWA"/>
    <property type="match status" value="2"/>
</dbReference>
<keyword evidence="3" id="KW-0272">Extracellular matrix</keyword>
<evidence type="ECO:0000256" key="8">
    <source>
        <dbReference type="ARBA" id="ARBA00023180"/>
    </source>
</evidence>
<evidence type="ECO:0000256" key="2">
    <source>
        <dbReference type="ARBA" id="ARBA00022525"/>
    </source>
</evidence>
<sequence>IPRYRGHYVLFYRCGTHRHIDCDVKAGKIINPEFIAKCPPGCQDVKYRVYGTDIYASFSSVCNAAIHSGIIDNAGGKILVQKVAGHSGYRGSFSNGVRSLSLPRWRESFLVSGTMVEHQTTSFAPHKKHSYQKGLKVFSVFLCLSSDCKVDLSFLMDGSWSIGKRRFQLQKRFLGNVAQALGIGSAGPLMGIVQYGDDPSTEFNLKTYTNSKDLRSAIEKIPQRGGLSNVGKALSFVNKNFFLDANGNRGGAPNVVVVLVDGWPTDQVEEASRLARESGINIFFVTVEAATEIEKQNVIEPDFVDKAVCRTNGFYSINVPSWFSLHKVVQPLVKRVCDSNRLACSKTCLNSADIGFVIDGSSSVGTGNFRTVLQFVANISKEFEISDTDTRIGAVQYTYEQRLEFSFDKYSTKQDVLSAIKRISYWSGGTSTGAAISYATEQLFSKSKPNKRKIMILITDGRSYDDVSVPAMAAHQNGKLFYCYLLSPHASAFIQGREMRFATIRRHWMKFYEGK</sequence>
<accession>A0A672U3M7</accession>
<dbReference type="PROSITE" id="PS50234">
    <property type="entry name" value="VWFA"/>
    <property type="match status" value="2"/>
</dbReference>
<dbReference type="Ensembl" id="ENSSHBT00005011220.1">
    <property type="protein sequence ID" value="ENSSHBP00005009319.1"/>
    <property type="gene ID" value="ENSSHBG00005008135.1"/>
</dbReference>
<dbReference type="InterPro" id="IPR036465">
    <property type="entry name" value="vWFA_dom_sf"/>
</dbReference>
<reference evidence="14 15" key="1">
    <citation type="submission" date="2019-11" db="EMBL/GenBank/DDBJ databases">
        <title>Strigops habroptila (kakapo) genome, bStrHab1, primary haplotype, v2.</title>
        <authorList>
            <person name="Jarvis E.D."/>
            <person name="Howard J."/>
            <person name="Rhie A."/>
            <person name="Phillippy A."/>
            <person name="Korlach J."/>
            <person name="Digby A."/>
            <person name="Iorns D."/>
            <person name="Eason D."/>
            <person name="Robertson B."/>
            <person name="Raemaekers T."/>
            <person name="Howe K."/>
            <person name="Lewin H."/>
            <person name="Damas J."/>
            <person name="Hastie A."/>
            <person name="Tracey A."/>
            <person name="Chow W."/>
            <person name="Fedrigo O."/>
        </authorList>
    </citation>
    <scope>NUCLEOTIDE SEQUENCE [LARGE SCALE GENOMIC DNA]</scope>
</reference>
<evidence type="ECO:0000259" key="12">
    <source>
        <dbReference type="PROSITE" id="PS50234"/>
    </source>
</evidence>
<gene>
    <name evidence="14" type="primary">VIT</name>
</gene>
<keyword evidence="7" id="KW-1015">Disulfide bond</keyword>
<dbReference type="Gene3D" id="2.170.130.20">
    <property type="entry name" value="LCCL-like domain"/>
    <property type="match status" value="1"/>
</dbReference>
<dbReference type="FunFam" id="3.40.50.410:FF:000009">
    <property type="entry name" value="Putative vitrin"/>
    <property type="match status" value="1"/>
</dbReference>
<keyword evidence="2" id="KW-0964">Secreted</keyword>
<reference evidence="14" key="3">
    <citation type="submission" date="2025-09" db="UniProtKB">
        <authorList>
            <consortium name="Ensembl"/>
        </authorList>
    </citation>
    <scope>IDENTIFICATION</scope>
</reference>
<evidence type="ECO:0000313" key="14">
    <source>
        <dbReference type="Ensembl" id="ENSSHBP00005009319.1"/>
    </source>
</evidence>
<dbReference type="GO" id="GO:0030198">
    <property type="term" value="P:extracellular matrix organization"/>
    <property type="evidence" value="ECO:0007669"/>
    <property type="project" value="Ensembl"/>
</dbReference>
<dbReference type="SUPFAM" id="SSF69848">
    <property type="entry name" value="LCCL domain"/>
    <property type="match status" value="1"/>
</dbReference>
<evidence type="ECO:0000256" key="4">
    <source>
        <dbReference type="ARBA" id="ARBA00022729"/>
    </source>
</evidence>
<evidence type="ECO:0000256" key="10">
    <source>
        <dbReference type="ARBA" id="ARBA00063385"/>
    </source>
</evidence>